<evidence type="ECO:0000313" key="2">
    <source>
        <dbReference type="EMBL" id="NNH71241.1"/>
    </source>
</evidence>
<feature type="signal peptide" evidence="1">
    <location>
        <begin position="1"/>
        <end position="33"/>
    </location>
</feature>
<gene>
    <name evidence="2" type="ORF">HLB23_15430</name>
</gene>
<accession>A0A849CDQ9</accession>
<dbReference type="Proteomes" id="UP000586827">
    <property type="component" value="Unassembled WGS sequence"/>
</dbReference>
<proteinExistence type="predicted"/>
<protein>
    <submittedName>
        <fullName evidence="2">Uncharacterized protein</fullName>
    </submittedName>
</protein>
<name>A0A849CDQ9_9NOCA</name>
<keyword evidence="1" id="KW-0732">Signal</keyword>
<dbReference type="EMBL" id="JABELX010000005">
    <property type="protein sequence ID" value="NNH71241.1"/>
    <property type="molecule type" value="Genomic_DNA"/>
</dbReference>
<comment type="caution">
    <text evidence="2">The sequence shown here is derived from an EMBL/GenBank/DDBJ whole genome shotgun (WGS) entry which is preliminary data.</text>
</comment>
<evidence type="ECO:0000256" key="1">
    <source>
        <dbReference type="SAM" id="SignalP"/>
    </source>
</evidence>
<reference evidence="2 3" key="1">
    <citation type="submission" date="2020-05" db="EMBL/GenBank/DDBJ databases">
        <title>MicrobeNet Type strains.</title>
        <authorList>
            <person name="Nicholson A.C."/>
        </authorList>
    </citation>
    <scope>NUCLEOTIDE SEQUENCE [LARGE SCALE GENOMIC DNA]</scope>
    <source>
        <strain evidence="2 3">JCM 3224</strain>
    </source>
</reference>
<feature type="chain" id="PRO_5032327931" evidence="1">
    <location>
        <begin position="34"/>
        <end position="156"/>
    </location>
</feature>
<organism evidence="2 3">
    <name type="scientific">Nocardia uniformis</name>
    <dbReference type="NCBI Taxonomy" id="53432"/>
    <lineage>
        <taxon>Bacteria</taxon>
        <taxon>Bacillati</taxon>
        <taxon>Actinomycetota</taxon>
        <taxon>Actinomycetes</taxon>
        <taxon>Mycobacteriales</taxon>
        <taxon>Nocardiaceae</taxon>
        <taxon>Nocardia</taxon>
    </lineage>
</organism>
<dbReference type="AlphaFoldDB" id="A0A849CDQ9"/>
<dbReference type="RefSeq" id="WP_067524293.1">
    <property type="nucleotide sequence ID" value="NZ_JABELX010000005.1"/>
</dbReference>
<keyword evidence="3" id="KW-1185">Reference proteome</keyword>
<sequence length="156" mass="15406">MSTPTTAKKIAATTLLMTGLAALTTIVAPAANAANGVDGSISSPSAGAVTLSWQIYIPAGSTATCDMAVENSANTAGTYREFDYTAIGGSANHQGRWISSSLQASAPGGSTAYGDVYCTFLNSSGQATTGGWQGSTQVKLVVKGGVPAIPPGGTVG</sequence>
<evidence type="ECO:0000313" key="3">
    <source>
        <dbReference type="Proteomes" id="UP000586827"/>
    </source>
</evidence>